<evidence type="ECO:0000313" key="2">
    <source>
        <dbReference type="Proteomes" id="UP000007472"/>
    </source>
</evidence>
<reference evidence="1 2" key="1">
    <citation type="journal article" date="2011" name="J. Bacteriol.">
        <title>Genome sequence of Taylorella equigenitalis MCE9, the causative agent of contagious equine metritis.</title>
        <authorList>
            <person name="Hebert L."/>
            <person name="Moumen B."/>
            <person name="Duquesne F."/>
            <person name="Breuil M.F."/>
            <person name="Laugier C."/>
            <person name="Batto J.M."/>
            <person name="Renault P."/>
            <person name="Petry S."/>
        </authorList>
    </citation>
    <scope>NUCLEOTIDE SEQUENCE [LARGE SCALE GENOMIC DNA]</scope>
    <source>
        <strain evidence="1 2">MCE9</strain>
    </source>
</reference>
<proteinExistence type="predicted"/>
<dbReference type="KEGG" id="teq:TEQUI_0124"/>
<dbReference type="AlphaFoldDB" id="A0A654KF98"/>
<evidence type="ECO:0000313" key="1">
    <source>
        <dbReference type="EMBL" id="ADU91080.1"/>
    </source>
</evidence>
<protein>
    <submittedName>
        <fullName evidence="1">Uncharacterized protein</fullName>
    </submittedName>
</protein>
<dbReference type="EMBL" id="CP002456">
    <property type="protein sequence ID" value="ADU91080.1"/>
    <property type="molecule type" value="Genomic_DNA"/>
</dbReference>
<name>A0A654KF98_TAYEM</name>
<organism evidence="1 2">
    <name type="scientific">Taylorella equigenitalis (strain MCE9)</name>
    <dbReference type="NCBI Taxonomy" id="937774"/>
    <lineage>
        <taxon>Bacteria</taxon>
        <taxon>Pseudomonadati</taxon>
        <taxon>Pseudomonadota</taxon>
        <taxon>Betaproteobacteria</taxon>
        <taxon>Burkholderiales</taxon>
        <taxon>Alcaligenaceae</taxon>
        <taxon>Taylorella</taxon>
    </lineage>
</organism>
<accession>A0A654KF98</accession>
<sequence>MAQEEKEKSSEQKLKDFLLNVHENNISYMTPEVKNKYEYAYEDCFTQGKDGYLVAYLHKIDDKYIATMLDEASDEFKVMKVSNKEIDLKEALIEFCIDCVDDPIKVLNDFKINPTFLFNDVELDFNEEVFIIHDDPLRGARMVVDNNVTIPYSSSHFSKSLMFENASKAQEWIDSREDKGKYLIIPINNPYTFNNKDLVM</sequence>
<gene>
    <name evidence="1" type="ordered locus">TEQUI_0124</name>
</gene>
<dbReference type="Proteomes" id="UP000007472">
    <property type="component" value="Chromosome"/>
</dbReference>